<accession>A0A2P4XI35</accession>
<feature type="compositionally biased region" description="Basic and acidic residues" evidence="1">
    <location>
        <begin position="97"/>
        <end position="116"/>
    </location>
</feature>
<keyword evidence="2" id="KW-0418">Kinase</keyword>
<feature type="compositionally biased region" description="Polar residues" evidence="1">
    <location>
        <begin position="128"/>
        <end position="137"/>
    </location>
</feature>
<evidence type="ECO:0000256" key="1">
    <source>
        <dbReference type="SAM" id="MobiDB-lite"/>
    </source>
</evidence>
<feature type="region of interest" description="Disordered" evidence="1">
    <location>
        <begin position="89"/>
        <end position="222"/>
    </location>
</feature>
<feature type="non-terminal residue" evidence="2">
    <location>
        <position position="250"/>
    </location>
</feature>
<reference evidence="2 3" key="1">
    <citation type="journal article" date="2017" name="Genome Biol. Evol.">
        <title>Phytophthora megakarya and P. palmivora, closely related causal agents of cacao black pod rot, underwent increases in genome sizes and gene numbers by different mechanisms.</title>
        <authorList>
            <person name="Ali S.S."/>
            <person name="Shao J."/>
            <person name="Lary D.J."/>
            <person name="Kronmiller B."/>
            <person name="Shen D."/>
            <person name="Strem M.D."/>
            <person name="Amoako-Attah I."/>
            <person name="Akrofi A.Y."/>
            <person name="Begoude B.A."/>
            <person name="Ten Hoopen G.M."/>
            <person name="Coulibaly K."/>
            <person name="Kebe B.I."/>
            <person name="Melnick R.L."/>
            <person name="Guiltinan M.J."/>
            <person name="Tyler B.M."/>
            <person name="Meinhardt L.W."/>
            <person name="Bailey B.A."/>
        </authorList>
    </citation>
    <scope>NUCLEOTIDE SEQUENCE [LARGE SCALE GENOMIC DNA]</scope>
    <source>
        <strain evidence="3">sbr112.9</strain>
    </source>
</reference>
<dbReference type="GO" id="GO:0004674">
    <property type="term" value="F:protein serine/threonine kinase activity"/>
    <property type="evidence" value="ECO:0007669"/>
    <property type="project" value="UniProtKB-KW"/>
</dbReference>
<keyword evidence="3" id="KW-1185">Reference proteome</keyword>
<evidence type="ECO:0000313" key="3">
    <source>
        <dbReference type="Proteomes" id="UP000237271"/>
    </source>
</evidence>
<evidence type="ECO:0000313" key="2">
    <source>
        <dbReference type="EMBL" id="POM65206.1"/>
    </source>
</evidence>
<sequence length="250" mass="27992">MASTRRMRKRTRVAEHEALAVASKTQKTEPRDSTTQMIQSVAANWETNEAERVKTGARVLGSDDRYMRRKKREYIQEVLAAHEVHAEGQDAWTQGKETNHVVEQDGQELREKKESGEAQEPCRVLETSLPQKQMQETLSEEKEAGEMSSLSPNHASVHSPVKTIGTKRNVAIDPTPEKSAPPVVIASKPKKNVARGIAQSSSSASTRKRMISFSPERAPRPENRALALKKLEKNIKTNEKLQQRLKAPTP</sequence>
<keyword evidence="2" id="KW-0808">Transferase</keyword>
<feature type="compositionally biased region" description="Basic residues" evidence="1">
    <location>
        <begin position="1"/>
        <end position="11"/>
    </location>
</feature>
<comment type="caution">
    <text evidence="2">The sequence shown here is derived from an EMBL/GenBank/DDBJ whole genome shotgun (WGS) entry which is preliminary data.</text>
</comment>
<gene>
    <name evidence="2" type="ORF">PHPALM_19114</name>
</gene>
<dbReference type="EMBL" id="NCKW01010449">
    <property type="protein sequence ID" value="POM65206.1"/>
    <property type="molecule type" value="Genomic_DNA"/>
</dbReference>
<proteinExistence type="predicted"/>
<keyword evidence="2" id="KW-0723">Serine/threonine-protein kinase</keyword>
<name>A0A2P4XI35_9STRA</name>
<dbReference type="AlphaFoldDB" id="A0A2P4XI35"/>
<dbReference type="OrthoDB" id="10655165at2759"/>
<dbReference type="Proteomes" id="UP000237271">
    <property type="component" value="Unassembled WGS sequence"/>
</dbReference>
<feature type="region of interest" description="Disordered" evidence="1">
    <location>
        <begin position="1"/>
        <end position="34"/>
    </location>
</feature>
<protein>
    <submittedName>
        <fullName evidence="2">Serine/threonine protein Kinase</fullName>
    </submittedName>
</protein>
<organism evidence="2 3">
    <name type="scientific">Phytophthora palmivora</name>
    <dbReference type="NCBI Taxonomy" id="4796"/>
    <lineage>
        <taxon>Eukaryota</taxon>
        <taxon>Sar</taxon>
        <taxon>Stramenopiles</taxon>
        <taxon>Oomycota</taxon>
        <taxon>Peronosporomycetes</taxon>
        <taxon>Peronosporales</taxon>
        <taxon>Peronosporaceae</taxon>
        <taxon>Phytophthora</taxon>
    </lineage>
</organism>